<evidence type="ECO:0000313" key="11">
    <source>
        <dbReference type="EMBL" id="JAG87198.1"/>
    </source>
</evidence>
<evidence type="ECO:0000256" key="1">
    <source>
        <dbReference type="ARBA" id="ARBA00004613"/>
    </source>
</evidence>
<keyword evidence="10" id="KW-0121">Carboxypeptidase</keyword>
<dbReference type="EC" id="3.4.16.-" evidence="10"/>
<comment type="similarity">
    <text evidence="2 10">Belongs to the peptidase S10 family.</text>
</comment>
<evidence type="ECO:0000256" key="9">
    <source>
        <dbReference type="ARBA" id="ARBA00037399"/>
    </source>
</evidence>
<keyword evidence="3" id="KW-0964">Secreted</keyword>
<protein>
    <recommendedName>
        <fullName evidence="10">Carboxypeptidase</fullName>
        <ecNumber evidence="10">3.4.16.-</ecNumber>
    </recommendedName>
</protein>
<keyword evidence="4 10" id="KW-0645">Protease</keyword>
<dbReference type="AlphaFoldDB" id="A0A0C9S7L5"/>
<dbReference type="GO" id="GO:0006508">
    <property type="term" value="P:proteolysis"/>
    <property type="evidence" value="ECO:0007669"/>
    <property type="project" value="UniProtKB-KW"/>
</dbReference>
<evidence type="ECO:0000256" key="4">
    <source>
        <dbReference type="ARBA" id="ARBA00022670"/>
    </source>
</evidence>
<evidence type="ECO:0000256" key="8">
    <source>
        <dbReference type="ARBA" id="ARBA00023180"/>
    </source>
</evidence>
<dbReference type="PROSITE" id="PS00131">
    <property type="entry name" value="CARBOXYPEPT_SER_SER"/>
    <property type="match status" value="1"/>
</dbReference>
<dbReference type="Gene3D" id="3.40.50.1820">
    <property type="entry name" value="alpha/beta hydrolase"/>
    <property type="match status" value="1"/>
</dbReference>
<dbReference type="FunFam" id="3.40.50.11320:FF:000004">
    <property type="entry name" value="Carboxypeptidase"/>
    <property type="match status" value="1"/>
</dbReference>
<sequence>MSLNMHIPLGQICGLKVTILALLFIKVLSAPLGDMVNSLPGQPAVLFKQYAGYVTVDEKSDRALFYYFVEAETEPDLKPLVLWLNGGPGCSSFGIGALSEHGPFQPKGDILITNSYSWNKEANVLYLESPAGVGFSYSSDPSYYKYVNDTLTATDNLLFLIGWFQKFPEYVNRELYLTGESYAGHYIPQLADRILQFNRVMKIFNLTGIAIGNPLLDFYTDFNARAEYLWSHGLISDPTYKNLSTGCNYTRYYDEKLRNSVSSVCEQIHAVVDNEVSKYIVSSDVTQDVCNSSLLMQSKMFRIQRAVETARVEPDVCVQDEAMAYLNRPEVQKALHARLVGGVQSWEPCSDVLVYDHLNLKTPMTGLLGNLVNSGVRVLVYSGDQDSKIPLIGTRTLVNNVASDLDLNTTVPYSVWFEAKQVAGWKQVYGNMLTFATVRGAAHEVPFSQPERSLVMLKAFLAGQPLPGSF</sequence>
<accession>A0A0C9S7L5</accession>
<dbReference type="PANTHER" id="PTHR11802:SF123">
    <property type="entry name" value="CARBOXYPEPTIDASE"/>
    <property type="match status" value="1"/>
</dbReference>
<keyword evidence="7" id="KW-1015">Disulfide bond</keyword>
<dbReference type="Pfam" id="PF00450">
    <property type="entry name" value="Peptidase_S10"/>
    <property type="match status" value="1"/>
</dbReference>
<dbReference type="PANTHER" id="PTHR11802">
    <property type="entry name" value="SERINE PROTEASE FAMILY S10 SERINE CARBOXYPEPTIDASE"/>
    <property type="match status" value="1"/>
</dbReference>
<dbReference type="GO" id="GO:0005773">
    <property type="term" value="C:vacuole"/>
    <property type="evidence" value="ECO:0007669"/>
    <property type="project" value="TreeGrafter"/>
</dbReference>
<proteinExistence type="inferred from homology"/>
<organism evidence="11">
    <name type="scientific">Wollemia nobilis</name>
    <dbReference type="NCBI Taxonomy" id="56998"/>
    <lineage>
        <taxon>Eukaryota</taxon>
        <taxon>Viridiplantae</taxon>
        <taxon>Streptophyta</taxon>
        <taxon>Embryophyta</taxon>
        <taxon>Tracheophyta</taxon>
        <taxon>Spermatophyta</taxon>
        <taxon>Pinopsida</taxon>
        <taxon>Pinidae</taxon>
        <taxon>Conifers II</taxon>
        <taxon>Araucariales</taxon>
        <taxon>Araucariaceae</taxon>
        <taxon>Wollemia</taxon>
    </lineage>
</organism>
<comment type="subcellular location">
    <subcellularLocation>
        <location evidence="1">Secreted</location>
    </subcellularLocation>
</comment>
<evidence type="ECO:0000256" key="5">
    <source>
        <dbReference type="ARBA" id="ARBA00022729"/>
    </source>
</evidence>
<evidence type="ECO:0000256" key="3">
    <source>
        <dbReference type="ARBA" id="ARBA00022525"/>
    </source>
</evidence>
<keyword evidence="5" id="KW-0732">Signal</keyword>
<evidence type="ECO:0000256" key="6">
    <source>
        <dbReference type="ARBA" id="ARBA00022801"/>
    </source>
</evidence>
<dbReference type="InterPro" id="IPR018202">
    <property type="entry name" value="Ser_caboxypep_ser_AS"/>
</dbReference>
<dbReference type="SUPFAM" id="SSF53474">
    <property type="entry name" value="alpha/beta-Hydrolases"/>
    <property type="match status" value="1"/>
</dbReference>
<comment type="function">
    <text evidence="9">Probable carboxypeptidase.</text>
</comment>
<dbReference type="PRINTS" id="PR00724">
    <property type="entry name" value="CRBOXYPTASEC"/>
</dbReference>
<dbReference type="InterPro" id="IPR029058">
    <property type="entry name" value="AB_hydrolase_fold"/>
</dbReference>
<evidence type="ECO:0000256" key="2">
    <source>
        <dbReference type="ARBA" id="ARBA00009431"/>
    </source>
</evidence>
<dbReference type="InterPro" id="IPR001563">
    <property type="entry name" value="Peptidase_S10"/>
</dbReference>
<dbReference type="GO" id="GO:0004185">
    <property type="term" value="F:serine-type carboxypeptidase activity"/>
    <property type="evidence" value="ECO:0007669"/>
    <property type="project" value="UniProtKB-UniRule"/>
</dbReference>
<evidence type="ECO:0000256" key="10">
    <source>
        <dbReference type="RuleBase" id="RU361156"/>
    </source>
</evidence>
<dbReference type="GO" id="GO:0005576">
    <property type="term" value="C:extracellular region"/>
    <property type="evidence" value="ECO:0007669"/>
    <property type="project" value="UniProtKB-SubCell"/>
</dbReference>
<keyword evidence="6 10" id="KW-0378">Hydrolase</keyword>
<evidence type="ECO:0000256" key="7">
    <source>
        <dbReference type="ARBA" id="ARBA00023157"/>
    </source>
</evidence>
<dbReference type="Gene3D" id="3.40.50.11320">
    <property type="match status" value="1"/>
</dbReference>
<dbReference type="FunFam" id="3.40.50.1820:FF:000453">
    <property type="entry name" value="Carboxypeptidase"/>
    <property type="match status" value="1"/>
</dbReference>
<name>A0A0C9S7L5_9CONI</name>
<dbReference type="Gene3D" id="6.10.250.940">
    <property type="match status" value="1"/>
</dbReference>
<reference evidence="11" key="1">
    <citation type="submission" date="2015-02" db="EMBL/GenBank/DDBJ databases">
        <title>A transcriptome of Wollemia nobilis - a relic of Gondwana.</title>
        <authorList>
            <person name="Chia J.Y."/>
            <person name="Leong Y.S."/>
            <person name="Abdul Karim S."/>
            <person name="Wan Azmi N."/>
            <person name="Hercus R."/>
            <person name="Croft L."/>
        </authorList>
    </citation>
    <scope>NUCLEOTIDE SEQUENCE</scope>
    <source>
        <strain evidence="11">MaeBrown</strain>
        <tissue evidence="11">Leaf</tissue>
    </source>
</reference>
<keyword evidence="8" id="KW-0325">Glycoprotein</keyword>
<dbReference type="EMBL" id="GCHU01013188">
    <property type="protein sequence ID" value="JAG87198.1"/>
    <property type="molecule type" value="Transcribed_RNA"/>
</dbReference>